<dbReference type="STRING" id="28083.Lbir_2762"/>
<proteinExistence type="predicted"/>
<dbReference type="Proteomes" id="UP000255066">
    <property type="component" value="Unassembled WGS sequence"/>
</dbReference>
<dbReference type="Proteomes" id="UP000054735">
    <property type="component" value="Unassembled WGS sequence"/>
</dbReference>
<reference evidence="3 5" key="2">
    <citation type="submission" date="2018-06" db="EMBL/GenBank/DDBJ databases">
        <authorList>
            <consortium name="Pathogen Informatics"/>
            <person name="Doyle S."/>
        </authorList>
    </citation>
    <scope>NUCLEOTIDE SEQUENCE [LARGE SCALE GENOMIC DNA]</scope>
    <source>
        <strain evidence="3 5">NCTC12437</strain>
    </source>
</reference>
<dbReference type="EMBL" id="UGNW01000001">
    <property type="protein sequence ID" value="STX31130.1"/>
    <property type="molecule type" value="Genomic_DNA"/>
</dbReference>
<feature type="region of interest" description="Disordered" evidence="1">
    <location>
        <begin position="209"/>
        <end position="228"/>
    </location>
</feature>
<evidence type="ECO:0000313" key="4">
    <source>
        <dbReference type="Proteomes" id="UP000054735"/>
    </source>
</evidence>
<gene>
    <name evidence="2" type="ORF">Lbir_2762</name>
    <name evidence="3" type="ORF">NCTC12437_00900</name>
</gene>
<evidence type="ECO:0000313" key="3">
    <source>
        <dbReference type="EMBL" id="STX31130.1"/>
    </source>
</evidence>
<sequence>MPSIMSISKLIKSSDEMSPVPDSYPKKLAMAAIDHLKTLPSPGSKKEKESIKIVEDILNGDDSTLEKIKKAYNAMKKNGACNSKHQALAAFQFILSTLIEKRIANPDNVMPLELLSLRDHFIVQLDNSVICDPKLQACYLVSDLKTLISKDHTEGWGLFSDPSTYFKIDNHWFCSSCFNTNNKASRDEASMRSTYKLFAPVYHDSPLAARREAAPEAEETPDISPAKR</sequence>
<accession>A0A378I8S4</accession>
<dbReference type="EMBL" id="LNXT01000048">
    <property type="protein sequence ID" value="KTC68160.1"/>
    <property type="molecule type" value="Genomic_DNA"/>
</dbReference>
<protein>
    <submittedName>
        <fullName evidence="3">Dot/Icm T4SS effector</fullName>
    </submittedName>
</protein>
<reference evidence="2 4" key="1">
    <citation type="submission" date="2015-11" db="EMBL/GenBank/DDBJ databases">
        <title>Genomic analysis of 38 Legionella species identifies large and diverse effector repertoires.</title>
        <authorList>
            <person name="Burstein D."/>
            <person name="Amaro F."/>
            <person name="Zusman T."/>
            <person name="Lifshitz Z."/>
            <person name="Cohen O."/>
            <person name="Gilbert J.A."/>
            <person name="Pupko T."/>
            <person name="Shuman H.A."/>
            <person name="Segal G."/>
        </authorList>
    </citation>
    <scope>NUCLEOTIDE SEQUENCE [LARGE SCALE GENOMIC DNA]</scope>
    <source>
        <strain evidence="2 4">CDC#1407-AL-14</strain>
    </source>
</reference>
<keyword evidence="4" id="KW-1185">Reference proteome</keyword>
<name>A0A378I8S4_9GAMM</name>
<organism evidence="3 5">
    <name type="scientific">Legionella birminghamensis</name>
    <dbReference type="NCBI Taxonomy" id="28083"/>
    <lineage>
        <taxon>Bacteria</taxon>
        <taxon>Pseudomonadati</taxon>
        <taxon>Pseudomonadota</taxon>
        <taxon>Gammaproteobacteria</taxon>
        <taxon>Legionellales</taxon>
        <taxon>Legionellaceae</taxon>
        <taxon>Legionella</taxon>
    </lineage>
</organism>
<evidence type="ECO:0000256" key="1">
    <source>
        <dbReference type="SAM" id="MobiDB-lite"/>
    </source>
</evidence>
<evidence type="ECO:0000313" key="2">
    <source>
        <dbReference type="EMBL" id="KTC68160.1"/>
    </source>
</evidence>
<evidence type="ECO:0000313" key="5">
    <source>
        <dbReference type="Proteomes" id="UP000255066"/>
    </source>
</evidence>
<dbReference type="AlphaFoldDB" id="A0A378I8S4"/>